<evidence type="ECO:0000259" key="2">
    <source>
        <dbReference type="Pfam" id="PF04073"/>
    </source>
</evidence>
<dbReference type="InterPro" id="IPR040285">
    <property type="entry name" value="ProX/PRXD1"/>
</dbReference>
<dbReference type="AlphaFoldDB" id="A0A1W2BV45"/>
<dbReference type="PANTHER" id="PTHR31423:SF3">
    <property type="entry name" value="PROLYL-TRNA SYNTHETASE ASSOCIATED DOMAIN-CONTAINING PROTEIN 1-RELATED"/>
    <property type="match status" value="1"/>
</dbReference>
<dbReference type="FunFam" id="3.90.960.10:FF:000005">
    <property type="entry name" value="Putative prolyl-tRNA synthetase"/>
    <property type="match status" value="1"/>
</dbReference>
<dbReference type="SUPFAM" id="SSF55826">
    <property type="entry name" value="YbaK/ProRS associated domain"/>
    <property type="match status" value="1"/>
</dbReference>
<dbReference type="Proteomes" id="UP000192790">
    <property type="component" value="Unassembled WGS sequence"/>
</dbReference>
<keyword evidence="4" id="KW-1185">Reference proteome</keyword>
<dbReference type="GO" id="GO:0002161">
    <property type="term" value="F:aminoacyl-tRNA deacylase activity"/>
    <property type="evidence" value="ECO:0007669"/>
    <property type="project" value="InterPro"/>
</dbReference>
<sequence>MSRELVFETLDRMGISYETVNHPPVYTIEEMDKLGLFTGGAVCKNLFLRDAKGRRHFLVSLQKDKQADLRKLSEALETSRLSFASEERLMRYLKLSKGAVTPFGILNDEGREVEVVFDEALSGEKRLGVHPNVNTETVWIACEDLRRVIEAHGNPFRTVPI</sequence>
<dbReference type="InterPro" id="IPR007214">
    <property type="entry name" value="YbaK/aa-tRNA-synth-assoc-dom"/>
</dbReference>
<feature type="domain" description="YbaK/aminoacyl-tRNA synthetase-associated" evidence="2">
    <location>
        <begin position="22"/>
        <end position="147"/>
    </location>
</feature>
<protein>
    <submittedName>
        <fullName evidence="3">Ala-tRNA(Pro) deacylase</fullName>
    </submittedName>
</protein>
<reference evidence="3 4" key="1">
    <citation type="submission" date="2017-04" db="EMBL/GenBank/DDBJ databases">
        <authorList>
            <person name="Afonso C.L."/>
            <person name="Miller P.J."/>
            <person name="Scott M.A."/>
            <person name="Spackman E."/>
            <person name="Goraichik I."/>
            <person name="Dimitrov K.M."/>
            <person name="Suarez D.L."/>
            <person name="Swayne D.E."/>
        </authorList>
    </citation>
    <scope>NUCLEOTIDE SEQUENCE [LARGE SCALE GENOMIC DNA]</scope>
    <source>
        <strain evidence="3 4">DSM 12816</strain>
    </source>
</reference>
<dbReference type="STRING" id="1122930.SAMN02745168_2394"/>
<dbReference type="EMBL" id="FWXW01000006">
    <property type="protein sequence ID" value="SMC76596.1"/>
    <property type="molecule type" value="Genomic_DNA"/>
</dbReference>
<dbReference type="OrthoDB" id="9798587at2"/>
<dbReference type="InterPro" id="IPR036754">
    <property type="entry name" value="YbaK/aa-tRNA-synt-asso_dom_sf"/>
</dbReference>
<comment type="similarity">
    <text evidence="1">Belongs to the PRORSD1 family.</text>
</comment>
<name>A0A1W2BV45_9FIRM</name>
<accession>A0A1W2BV45</accession>
<evidence type="ECO:0000313" key="3">
    <source>
        <dbReference type="EMBL" id="SMC76596.1"/>
    </source>
</evidence>
<evidence type="ECO:0000313" key="4">
    <source>
        <dbReference type="Proteomes" id="UP000192790"/>
    </source>
</evidence>
<dbReference type="Gene3D" id="3.90.960.10">
    <property type="entry name" value="YbaK/aminoacyl-tRNA synthetase-associated domain"/>
    <property type="match status" value="1"/>
</dbReference>
<dbReference type="Pfam" id="PF04073">
    <property type="entry name" value="tRNA_edit"/>
    <property type="match status" value="1"/>
</dbReference>
<dbReference type="RefSeq" id="WP_084235069.1">
    <property type="nucleotide sequence ID" value="NZ_FWXW01000006.1"/>
</dbReference>
<gene>
    <name evidence="3" type="ORF">SAMN02745168_2394</name>
</gene>
<proteinExistence type="inferred from homology"/>
<evidence type="ECO:0000256" key="1">
    <source>
        <dbReference type="ARBA" id="ARBA00010201"/>
    </source>
</evidence>
<dbReference type="PANTHER" id="PTHR31423">
    <property type="entry name" value="YBAK DOMAIN-CONTAINING PROTEIN"/>
    <property type="match status" value="1"/>
</dbReference>
<dbReference type="CDD" id="cd04335">
    <property type="entry name" value="PrdX_deacylase"/>
    <property type="match status" value="1"/>
</dbReference>
<organism evidence="3 4">
    <name type="scientific">Papillibacter cinnamivorans DSM 12816</name>
    <dbReference type="NCBI Taxonomy" id="1122930"/>
    <lineage>
        <taxon>Bacteria</taxon>
        <taxon>Bacillati</taxon>
        <taxon>Bacillota</taxon>
        <taxon>Clostridia</taxon>
        <taxon>Eubacteriales</taxon>
        <taxon>Oscillospiraceae</taxon>
        <taxon>Papillibacter</taxon>
    </lineage>
</organism>